<organism evidence="1 2">
    <name type="scientific">Bdellovibrio bacteriovorus (strain ATCC 15356 / DSM 50701 / NCIMB 9529 / HD100)</name>
    <dbReference type="NCBI Taxonomy" id="264462"/>
    <lineage>
        <taxon>Bacteria</taxon>
        <taxon>Pseudomonadati</taxon>
        <taxon>Bdellovibrionota</taxon>
        <taxon>Bdellovibrionia</taxon>
        <taxon>Bdellovibrionales</taxon>
        <taxon>Pseudobdellovibrionaceae</taxon>
        <taxon>Bdellovibrio</taxon>
    </lineage>
</organism>
<proteinExistence type="predicted"/>
<dbReference type="Pfam" id="PF12847">
    <property type="entry name" value="Methyltransf_18"/>
    <property type="match status" value="1"/>
</dbReference>
<name>Q6MQ02_BDEBA</name>
<keyword evidence="1" id="KW-0489">Methyltransferase</keyword>
<dbReference type="EMBL" id="BX842647">
    <property type="protein sequence ID" value="CAE78645.1"/>
    <property type="molecule type" value="Genomic_DNA"/>
</dbReference>
<evidence type="ECO:0000313" key="1">
    <source>
        <dbReference type="EMBL" id="CAE78645.1"/>
    </source>
</evidence>
<dbReference type="KEGG" id="bba:Bd0685"/>
<dbReference type="InterPro" id="IPR029063">
    <property type="entry name" value="SAM-dependent_MTases_sf"/>
</dbReference>
<reference evidence="1 2" key="1">
    <citation type="journal article" date="2004" name="Science">
        <title>A predator unmasked: life cycle of Bdellovibrio bacteriovorus from a genomic perspective.</title>
        <authorList>
            <person name="Rendulic S."/>
            <person name="Jagtap P."/>
            <person name="Rosinus A."/>
            <person name="Eppinger M."/>
            <person name="Baar C."/>
            <person name="Lanz C."/>
            <person name="Keller H."/>
            <person name="Lambert C."/>
            <person name="Evans K.J."/>
            <person name="Goesmann A."/>
            <person name="Meyer F."/>
            <person name="Sockett R.E."/>
            <person name="Schuster S.C."/>
        </authorList>
    </citation>
    <scope>NUCLEOTIDE SEQUENCE [LARGE SCALE GENOMIC DNA]</scope>
    <source>
        <strain evidence="2">ATCC 15356 / DSM 50701 / NCIMB 9529 / HD100</strain>
    </source>
</reference>
<dbReference type="Gene3D" id="3.40.50.150">
    <property type="entry name" value="Vaccinia Virus protein VP39"/>
    <property type="match status" value="1"/>
</dbReference>
<gene>
    <name evidence="1" type="ordered locus">Bd0685</name>
</gene>
<evidence type="ECO:0000313" key="2">
    <source>
        <dbReference type="Proteomes" id="UP000008080"/>
    </source>
</evidence>
<dbReference type="AlphaFoldDB" id="Q6MQ02"/>
<dbReference type="PANTHER" id="PTHR38451:SF1">
    <property type="entry name" value="TRNA (ADENINE(22)-N(1))-METHYLTRANSFERASE"/>
    <property type="match status" value="1"/>
</dbReference>
<dbReference type="eggNOG" id="COG2384">
    <property type="taxonomic scope" value="Bacteria"/>
</dbReference>
<dbReference type="GO" id="GO:0008168">
    <property type="term" value="F:methyltransferase activity"/>
    <property type="evidence" value="ECO:0007669"/>
    <property type="project" value="UniProtKB-KW"/>
</dbReference>
<keyword evidence="1" id="KW-0808">Transferase</keyword>
<protein>
    <submittedName>
        <fullName evidence="1">Putative SAM-dependent methyltransferase</fullName>
    </submittedName>
</protein>
<dbReference type="GO" id="GO:0032259">
    <property type="term" value="P:methylation"/>
    <property type="evidence" value="ECO:0007669"/>
    <property type="project" value="UniProtKB-KW"/>
</dbReference>
<dbReference type="HOGENOM" id="CLU_1640482_0_0_7"/>
<dbReference type="PANTHER" id="PTHR38451">
    <property type="entry name" value="TRNA (ADENINE(22)-N(1))-METHYLTRANSFERASE"/>
    <property type="match status" value="1"/>
</dbReference>
<keyword evidence="2" id="KW-1185">Reference proteome</keyword>
<sequence length="176" mass="20223">MRILSCGSMFKLSRRMQLIYDHLLPGKPVWDFCCDHGYMGLNAYESGLFTEVHFVDQVPHIIERLEQRFQNEYFREDSACQAFFHPQPGGALELSIQGSVVIAGVGAHSILEIIRSLTEKGVLSADRLILGPQRDEEKLFVWLQNLPHFSYKSDSEILAIDERGRNRKLLIFDKIL</sequence>
<dbReference type="STRING" id="264462.Bd0685"/>
<accession>Q6MQ02</accession>
<dbReference type="Proteomes" id="UP000008080">
    <property type="component" value="Chromosome"/>
</dbReference>
<dbReference type="SUPFAM" id="SSF53335">
    <property type="entry name" value="S-adenosyl-L-methionine-dependent methyltransferases"/>
    <property type="match status" value="1"/>
</dbReference>